<dbReference type="KEGG" id="satk:SA2016_1250"/>
<sequence>MTTREQERTVACLRDFLRFSDTAARVIVARGKAAYDADEALRLAAESILHKLGEAVARLPDDFTAANPEVSWRAMKATRNLVAHGCDHVDYDILWAALAHRLPLEAERVRRILDQLSP</sequence>
<evidence type="ECO:0000256" key="4">
    <source>
        <dbReference type="ARBA" id="ARBA00022741"/>
    </source>
</evidence>
<evidence type="ECO:0000256" key="3">
    <source>
        <dbReference type="ARBA" id="ARBA00022722"/>
    </source>
</evidence>
<evidence type="ECO:0000256" key="2">
    <source>
        <dbReference type="ARBA" id="ARBA00022649"/>
    </source>
</evidence>
<dbReference type="GO" id="GO:0004540">
    <property type="term" value="F:RNA nuclease activity"/>
    <property type="evidence" value="ECO:0007669"/>
    <property type="project" value="InterPro"/>
</dbReference>
<dbReference type="InterPro" id="IPR008201">
    <property type="entry name" value="HepT-like"/>
</dbReference>
<dbReference type="GO" id="GO:0000166">
    <property type="term" value="F:nucleotide binding"/>
    <property type="evidence" value="ECO:0007669"/>
    <property type="project" value="UniProtKB-KW"/>
</dbReference>
<keyword evidence="2" id="KW-1277">Toxin-antitoxin system</keyword>
<proteinExistence type="predicted"/>
<reference evidence="6 7" key="1">
    <citation type="submission" date="2016-02" db="EMBL/GenBank/DDBJ databases">
        <title>Complete genome of Sinomonas atrocyanea KCTC 3377.</title>
        <authorList>
            <person name="Kim K.M."/>
        </authorList>
    </citation>
    <scope>NUCLEOTIDE SEQUENCE [LARGE SCALE GENOMIC DNA]</scope>
    <source>
        <strain evidence="6 7">KCTC 3377</strain>
    </source>
</reference>
<evidence type="ECO:0000313" key="7">
    <source>
        <dbReference type="Proteomes" id="UP000070134"/>
    </source>
</evidence>
<keyword evidence="3" id="KW-0540">Nuclease</keyword>
<dbReference type="GO" id="GO:0016787">
    <property type="term" value="F:hydrolase activity"/>
    <property type="evidence" value="ECO:0007669"/>
    <property type="project" value="UniProtKB-KW"/>
</dbReference>
<dbReference type="Proteomes" id="UP000070134">
    <property type="component" value="Chromosome"/>
</dbReference>
<dbReference type="EMBL" id="CP014518">
    <property type="protein sequence ID" value="AMM31931.1"/>
    <property type="molecule type" value="Genomic_DNA"/>
</dbReference>
<keyword evidence="1" id="KW-0597">Phosphoprotein</keyword>
<dbReference type="PANTHER" id="PTHR34139:SF1">
    <property type="entry name" value="RNASE MJ1380-RELATED"/>
    <property type="match status" value="1"/>
</dbReference>
<dbReference type="GO" id="GO:0110001">
    <property type="term" value="C:toxin-antitoxin complex"/>
    <property type="evidence" value="ECO:0007669"/>
    <property type="project" value="InterPro"/>
</dbReference>
<organism evidence="6 7">
    <name type="scientific">Sinomonas atrocyanea</name>
    <dbReference type="NCBI Taxonomy" id="37927"/>
    <lineage>
        <taxon>Bacteria</taxon>
        <taxon>Bacillati</taxon>
        <taxon>Actinomycetota</taxon>
        <taxon>Actinomycetes</taxon>
        <taxon>Micrococcales</taxon>
        <taxon>Micrococcaceae</taxon>
        <taxon>Sinomonas</taxon>
    </lineage>
</organism>
<evidence type="ECO:0000256" key="5">
    <source>
        <dbReference type="ARBA" id="ARBA00022801"/>
    </source>
</evidence>
<keyword evidence="5" id="KW-0378">Hydrolase</keyword>
<gene>
    <name evidence="6" type="ORF">SA2016_1250</name>
</gene>
<dbReference type="InterPro" id="IPR051813">
    <property type="entry name" value="HepT_RNase_toxin"/>
</dbReference>
<dbReference type="PANTHER" id="PTHR34139">
    <property type="entry name" value="UPF0331 PROTEIN MJ0127"/>
    <property type="match status" value="1"/>
</dbReference>
<name>A0A126ZZB9_9MICC</name>
<evidence type="ECO:0008006" key="8">
    <source>
        <dbReference type="Google" id="ProtNLM"/>
    </source>
</evidence>
<protein>
    <recommendedName>
        <fullName evidence="8">DUF86 domain-containing protein</fullName>
    </recommendedName>
</protein>
<keyword evidence="4" id="KW-0547">Nucleotide-binding</keyword>
<evidence type="ECO:0000256" key="1">
    <source>
        <dbReference type="ARBA" id="ARBA00022553"/>
    </source>
</evidence>
<dbReference type="Pfam" id="PF01934">
    <property type="entry name" value="HepT-like"/>
    <property type="match status" value="1"/>
</dbReference>
<evidence type="ECO:0000313" key="6">
    <source>
        <dbReference type="EMBL" id="AMM31931.1"/>
    </source>
</evidence>
<dbReference type="STRING" id="37927.SA2016_1250"/>
<dbReference type="AlphaFoldDB" id="A0A126ZZB9"/>
<accession>A0A126ZZB9</accession>
<keyword evidence="7" id="KW-1185">Reference proteome</keyword>
<dbReference type="RefSeq" id="WP_066496628.1">
    <property type="nucleotide sequence ID" value="NZ_BJMO01000065.1"/>
</dbReference>
<dbReference type="OrthoDB" id="159782at2"/>